<dbReference type="GO" id="GO:0003887">
    <property type="term" value="F:DNA-directed DNA polymerase activity"/>
    <property type="evidence" value="ECO:0007669"/>
    <property type="project" value="UniProtKB-EC"/>
</dbReference>
<evidence type="ECO:0000256" key="2">
    <source>
        <dbReference type="SAM" id="MobiDB-lite"/>
    </source>
</evidence>
<reference evidence="4" key="1">
    <citation type="journal article" date="2012" name="Proc. Natl. Acad. Sci. U.S.A.">
        <title>Antigenic diversity is generated by distinct evolutionary mechanisms in African trypanosome species.</title>
        <authorList>
            <person name="Jackson A.P."/>
            <person name="Berry A."/>
            <person name="Aslett M."/>
            <person name="Allison H.C."/>
            <person name="Burton P."/>
            <person name="Vavrova-Anderson J."/>
            <person name="Brown R."/>
            <person name="Browne H."/>
            <person name="Corton N."/>
            <person name="Hauser H."/>
            <person name="Gamble J."/>
            <person name="Gilderthorp R."/>
            <person name="Marcello L."/>
            <person name="McQuillan J."/>
            <person name="Otto T.D."/>
            <person name="Quail M.A."/>
            <person name="Sanders M.J."/>
            <person name="van Tonder A."/>
            <person name="Ginger M.L."/>
            <person name="Field M.C."/>
            <person name="Barry J.D."/>
            <person name="Hertz-Fowler C."/>
            <person name="Berriman M."/>
        </authorList>
    </citation>
    <scope>NUCLEOTIDE SEQUENCE</scope>
    <source>
        <strain evidence="4">IL3000</strain>
    </source>
</reference>
<dbReference type="GO" id="GO:0042276">
    <property type="term" value="P:error-prone translesion synthesis"/>
    <property type="evidence" value="ECO:0007669"/>
    <property type="project" value="TreeGrafter"/>
</dbReference>
<feature type="compositionally biased region" description="Polar residues" evidence="2">
    <location>
        <begin position="700"/>
        <end position="711"/>
    </location>
</feature>
<feature type="region of interest" description="Disordered" evidence="2">
    <location>
        <begin position="398"/>
        <end position="418"/>
    </location>
</feature>
<dbReference type="InterPro" id="IPR012337">
    <property type="entry name" value="RNaseH-like_sf"/>
</dbReference>
<evidence type="ECO:0000259" key="3">
    <source>
        <dbReference type="PROSITE" id="PS51038"/>
    </source>
</evidence>
<dbReference type="PANTHER" id="PTHR45812:SF1">
    <property type="entry name" value="DNA POLYMERASE ZETA CATALYTIC SUBUNIT"/>
    <property type="match status" value="1"/>
</dbReference>
<dbReference type="InterPro" id="IPR001025">
    <property type="entry name" value="BAH_dom"/>
</dbReference>
<dbReference type="VEuPathDB" id="TriTrypDB:TcIL3000_8_3330"/>
<sequence length="730" mass="81221">MNLHVVSIEYTLQRPNPSLGDTAMSPLFNRVSYKCPTLHIFGYVRPREGAEGRVSGSLSGEQMQDKLQQYSACAHVHGTYPYFFVQRHDSRISAVQFGTQLEAVASKTVKHRDSQSALKRDFHGEKQLIHHVEVVWLFPFYGFSAKRQPFFKVYVIDPATVPSLLQLLYCTKEVGGREWLVCEGHSSFHFQFMVDYGAKGMAPFLIPSCVARGPLPVELKWDQLGITSIRNEDETPRLSCAQIEVDVVASSLRLRNTNIEAGENILAARRNVLQYFSDFGVDSAALRGCLSGPNERCFTVGDHQRYDLTAECLRKRAAEYIVMRAGRDMGVHQDALCDSGGSTQQLLSDLQRRVGEPVDALLPPSQSSCSQPGVNSGDMGNCGPSTLEDTYLPLNTSQQGPCEDEEMRPVDSNISRASTPTHVMDRGYLETEYEGYQDIVLSFTSTSSDSYDQSNIDDVSDSINKTKGNTLNDADDMHTGFDEQVACSRDSLSVGDTVAINPDSSTDVNKDSDCLFARVTELHSTTARLQWYVTLSETHLADCQDGLERRGCWLGKKLTLGDRSSPVTDFHEEVLLGDVEDVNPLSVIKYGPRIKVYHTYQSFIRHIEDCGTTSEGCRTGVRALLCRYNYHVRERRLSAIVPPDDEMHVTMPTSLLSLLPTSSTVNIKEANLLEEAADDDGDAELFQKRSPSKSCERSAKCSTSPLSSTPIRSLGNDMRSEQREDRNQKG</sequence>
<feature type="domain" description="BAH" evidence="3">
    <location>
        <begin position="490"/>
        <end position="641"/>
    </location>
</feature>
<feature type="region of interest" description="Disordered" evidence="2">
    <location>
        <begin position="679"/>
        <end position="730"/>
    </location>
</feature>
<gene>
    <name evidence="4" type="ORF">TCIL3000_8_3330</name>
</gene>
<dbReference type="EMBL" id="HE575321">
    <property type="protein sequence ID" value="CCC92114.1"/>
    <property type="molecule type" value="Genomic_DNA"/>
</dbReference>
<dbReference type="PROSITE" id="PS51038">
    <property type="entry name" value="BAH"/>
    <property type="match status" value="1"/>
</dbReference>
<dbReference type="Pfam" id="PF24055">
    <property type="entry name" value="POL3_N"/>
    <property type="match status" value="1"/>
</dbReference>
<dbReference type="SUPFAM" id="SSF53098">
    <property type="entry name" value="Ribonuclease H-like"/>
    <property type="match status" value="1"/>
</dbReference>
<organism evidence="4">
    <name type="scientific">Trypanosoma congolense (strain IL3000)</name>
    <dbReference type="NCBI Taxonomy" id="1068625"/>
    <lineage>
        <taxon>Eukaryota</taxon>
        <taxon>Discoba</taxon>
        <taxon>Euglenozoa</taxon>
        <taxon>Kinetoplastea</taxon>
        <taxon>Metakinetoplastina</taxon>
        <taxon>Trypanosomatida</taxon>
        <taxon>Trypanosomatidae</taxon>
        <taxon>Trypanosoma</taxon>
        <taxon>Nannomonas</taxon>
    </lineage>
</organism>
<name>G0URV2_TRYCI</name>
<evidence type="ECO:0000256" key="1">
    <source>
        <dbReference type="ARBA" id="ARBA00049244"/>
    </source>
</evidence>
<dbReference type="GO" id="GO:0005634">
    <property type="term" value="C:nucleus"/>
    <property type="evidence" value="ECO:0007669"/>
    <property type="project" value="TreeGrafter"/>
</dbReference>
<dbReference type="GO" id="GO:0000724">
    <property type="term" value="P:double-strand break repair via homologous recombination"/>
    <property type="evidence" value="ECO:0007669"/>
    <property type="project" value="TreeGrafter"/>
</dbReference>
<dbReference type="AlphaFoldDB" id="G0URV2"/>
<dbReference type="PANTHER" id="PTHR45812">
    <property type="entry name" value="DNA POLYMERASE ZETA CATALYTIC SUBUNIT"/>
    <property type="match status" value="1"/>
</dbReference>
<dbReference type="GO" id="GO:0016035">
    <property type="term" value="C:zeta DNA polymerase complex"/>
    <property type="evidence" value="ECO:0007669"/>
    <property type="project" value="InterPro"/>
</dbReference>
<protein>
    <submittedName>
        <fullName evidence="4">Uncharacterized protein TCIL3000_8_3330</fullName>
    </submittedName>
</protein>
<dbReference type="InterPro" id="IPR030559">
    <property type="entry name" value="PolZ_Rev3"/>
</dbReference>
<accession>G0URV2</accession>
<comment type="catalytic activity">
    <reaction evidence="1">
        <text>DNA(n) + a 2'-deoxyribonucleoside 5'-triphosphate = DNA(n+1) + diphosphate</text>
        <dbReference type="Rhea" id="RHEA:22508"/>
        <dbReference type="Rhea" id="RHEA-COMP:17339"/>
        <dbReference type="Rhea" id="RHEA-COMP:17340"/>
        <dbReference type="ChEBI" id="CHEBI:33019"/>
        <dbReference type="ChEBI" id="CHEBI:61560"/>
        <dbReference type="ChEBI" id="CHEBI:173112"/>
        <dbReference type="EC" id="2.7.7.7"/>
    </reaction>
</comment>
<dbReference type="InterPro" id="IPR056435">
    <property type="entry name" value="DPOD/Z_N"/>
</dbReference>
<feature type="compositionally biased region" description="Basic and acidic residues" evidence="2">
    <location>
        <begin position="718"/>
        <end position="730"/>
    </location>
</feature>
<dbReference type="Gene3D" id="3.30.342.10">
    <property type="entry name" value="DNA Polymerase, chain B, domain 1"/>
    <property type="match status" value="1"/>
</dbReference>
<dbReference type="GO" id="GO:0003682">
    <property type="term" value="F:chromatin binding"/>
    <property type="evidence" value="ECO:0007669"/>
    <property type="project" value="InterPro"/>
</dbReference>
<proteinExistence type="predicted"/>
<evidence type="ECO:0000313" key="4">
    <source>
        <dbReference type="EMBL" id="CCC92114.1"/>
    </source>
</evidence>